<proteinExistence type="predicted"/>
<keyword evidence="3 6" id="KW-0812">Transmembrane</keyword>
<sequence length="388" mass="45272">MKLQLFSIYHSFLMKKWYLLVYILVLFFVLFATLIGLSVMKSQEDDKFSIGLVDEDQSRETKLILDAIGDGKRMGNDIELKHFDVTKANNELKQHHLDGYFVFDQGMTEAFYKQGALPISVYTYDKTSLESIIIYQLTDSVYSRLMLSIGGAGAYKALYPESSDDAMLMMMTDMLFTGLNRNGAFDEQPVKLYDNYQYYTISVYFISVYVLFLSLFNILKMNQAHALKERLSMFHFSYEKLTLTRGLISLWYTLLFSAVVLYVLLKYLDVSFESYNLMPLLIILFLYLIMIFVVMLLIELVNNESFQLILKVMITGLIILFSGATIPSIYFKDVLGGILYHQPFSHIFNKVLELILNNYFIKTPILFYWICIILISLLILQLIRRYRR</sequence>
<comment type="subcellular location">
    <subcellularLocation>
        <location evidence="1">Cell membrane</location>
        <topology evidence="1">Multi-pass membrane protein</topology>
    </subcellularLocation>
</comment>
<feature type="domain" description="ABC-2 type transporter transmembrane" evidence="7">
    <location>
        <begin position="16"/>
        <end position="378"/>
    </location>
</feature>
<dbReference type="GO" id="GO:0140359">
    <property type="term" value="F:ABC-type transporter activity"/>
    <property type="evidence" value="ECO:0007669"/>
    <property type="project" value="InterPro"/>
</dbReference>
<dbReference type="InterPro" id="IPR051449">
    <property type="entry name" value="ABC-2_transporter_component"/>
</dbReference>
<dbReference type="InterPro" id="IPR013525">
    <property type="entry name" value="ABC2_TM"/>
</dbReference>
<dbReference type="Pfam" id="PF12698">
    <property type="entry name" value="ABC2_membrane_3"/>
    <property type="match status" value="1"/>
</dbReference>
<dbReference type="PANTHER" id="PTHR30294:SF29">
    <property type="entry name" value="MULTIDRUG ABC TRANSPORTER PERMEASE YBHS-RELATED"/>
    <property type="match status" value="1"/>
</dbReference>
<evidence type="ECO:0000256" key="6">
    <source>
        <dbReference type="SAM" id="Phobius"/>
    </source>
</evidence>
<feature type="transmembrane region" description="Helical" evidence="6">
    <location>
        <begin position="240"/>
        <end position="265"/>
    </location>
</feature>
<dbReference type="Proteomes" id="UP000249808">
    <property type="component" value="Unassembled WGS sequence"/>
</dbReference>
<evidence type="ECO:0000256" key="5">
    <source>
        <dbReference type="ARBA" id="ARBA00023136"/>
    </source>
</evidence>
<keyword evidence="2" id="KW-1003">Cell membrane</keyword>
<dbReference type="EMBL" id="PZJH01000003">
    <property type="protein sequence ID" value="RAK44719.1"/>
    <property type="molecule type" value="Genomic_DNA"/>
</dbReference>
<dbReference type="GO" id="GO:0005886">
    <property type="term" value="C:plasma membrane"/>
    <property type="evidence" value="ECO:0007669"/>
    <property type="project" value="UniProtKB-SubCell"/>
</dbReference>
<name>A0A327ZR72_9STAP</name>
<dbReference type="RefSeq" id="WP_111716122.1">
    <property type="nucleotide sequence ID" value="NZ_JBHSSR010000013.1"/>
</dbReference>
<gene>
    <name evidence="8" type="ORF">BHU61_08380</name>
</gene>
<dbReference type="AlphaFoldDB" id="A0A327ZR72"/>
<feature type="transmembrane region" description="Helical" evidence="6">
    <location>
        <begin position="277"/>
        <end position="301"/>
    </location>
</feature>
<evidence type="ECO:0000313" key="8">
    <source>
        <dbReference type="EMBL" id="RAK44719.1"/>
    </source>
</evidence>
<protein>
    <submittedName>
        <fullName evidence="8">ABC transporter permease</fullName>
    </submittedName>
</protein>
<keyword evidence="9" id="KW-1185">Reference proteome</keyword>
<evidence type="ECO:0000256" key="2">
    <source>
        <dbReference type="ARBA" id="ARBA00022475"/>
    </source>
</evidence>
<evidence type="ECO:0000313" key="9">
    <source>
        <dbReference type="Proteomes" id="UP000249808"/>
    </source>
</evidence>
<keyword evidence="4 6" id="KW-1133">Transmembrane helix</keyword>
<evidence type="ECO:0000256" key="4">
    <source>
        <dbReference type="ARBA" id="ARBA00022989"/>
    </source>
</evidence>
<evidence type="ECO:0000256" key="3">
    <source>
        <dbReference type="ARBA" id="ARBA00022692"/>
    </source>
</evidence>
<organism evidence="8 9">
    <name type="scientific">Macrococcus epidermidis</name>
    <dbReference type="NCBI Taxonomy" id="1902580"/>
    <lineage>
        <taxon>Bacteria</taxon>
        <taxon>Bacillati</taxon>
        <taxon>Bacillota</taxon>
        <taxon>Bacilli</taxon>
        <taxon>Bacillales</taxon>
        <taxon>Staphylococcaceae</taxon>
        <taxon>Macrococcus</taxon>
    </lineage>
</organism>
<keyword evidence="5 6" id="KW-0472">Membrane</keyword>
<comment type="caution">
    <text evidence="8">The sequence shown here is derived from an EMBL/GenBank/DDBJ whole genome shotgun (WGS) entry which is preliminary data.</text>
</comment>
<reference evidence="8 9" key="1">
    <citation type="journal article" date="2018" name="Front. Microbiol.">
        <title>Description and Comparative Genomics of Macrococcus caseolyticus subsp. hominis subsp. nov., Macrococcus goetzii sp. nov., Macrococcus epidermidis sp. nov., and Macrococcus bohemicus sp. nov., Novel Macrococci From Human Clinical Material With Virulence Potential and Suspected Uptake of Foreign DNA by Natural Transformation.</title>
        <authorList>
            <person name="Maslanova I."/>
            <person name="Wertheimer Z."/>
            <person name="Sedlacek I."/>
            <person name="Svec P."/>
            <person name="Indrakova A."/>
            <person name="Kovarovic V."/>
            <person name="Schumann P."/>
            <person name="Sproer C."/>
            <person name="Kralova S."/>
            <person name="Sedo O."/>
            <person name="Kristofova L."/>
            <person name="Vrbovska V."/>
            <person name="Fuzik T."/>
            <person name="Petras P."/>
            <person name="Zdrahal Z."/>
            <person name="Ruzickova V."/>
            <person name="Doskar J."/>
            <person name="Pantucek R."/>
        </authorList>
    </citation>
    <scope>NUCLEOTIDE SEQUENCE [LARGE SCALE GENOMIC DNA]</scope>
    <source>
        <strain evidence="8 9">01/688</strain>
    </source>
</reference>
<feature type="transmembrane region" description="Helical" evidence="6">
    <location>
        <begin position="20"/>
        <end position="40"/>
    </location>
</feature>
<feature type="transmembrane region" description="Helical" evidence="6">
    <location>
        <begin position="308"/>
        <end position="331"/>
    </location>
</feature>
<evidence type="ECO:0000256" key="1">
    <source>
        <dbReference type="ARBA" id="ARBA00004651"/>
    </source>
</evidence>
<feature type="transmembrane region" description="Helical" evidence="6">
    <location>
        <begin position="196"/>
        <end position="219"/>
    </location>
</feature>
<accession>A0A327ZR72</accession>
<dbReference type="Gene3D" id="3.40.1710.10">
    <property type="entry name" value="abc type-2 transporter like domain"/>
    <property type="match status" value="1"/>
</dbReference>
<evidence type="ECO:0000259" key="7">
    <source>
        <dbReference type="Pfam" id="PF12698"/>
    </source>
</evidence>
<dbReference type="PANTHER" id="PTHR30294">
    <property type="entry name" value="MEMBRANE COMPONENT OF ABC TRANSPORTER YHHJ-RELATED"/>
    <property type="match status" value="1"/>
</dbReference>
<feature type="transmembrane region" description="Helical" evidence="6">
    <location>
        <begin position="365"/>
        <end position="383"/>
    </location>
</feature>